<keyword evidence="4" id="KW-0238">DNA-binding</keyword>
<dbReference type="Pfam" id="PF25601">
    <property type="entry name" value="AAA_lid_14"/>
    <property type="match status" value="1"/>
</dbReference>
<dbReference type="PATRIC" id="fig|908809.3.peg.2382"/>
<evidence type="ECO:0000313" key="8">
    <source>
        <dbReference type="Proteomes" id="UP000052015"/>
    </source>
</evidence>
<dbReference type="Pfam" id="PF08461">
    <property type="entry name" value="WHD_RNase_R"/>
    <property type="match status" value="1"/>
</dbReference>
<evidence type="ECO:0000313" key="7">
    <source>
        <dbReference type="EMBL" id="KRQ85834.1"/>
    </source>
</evidence>
<dbReference type="EMBL" id="LKHP01000026">
    <property type="protein sequence ID" value="KRQ85834.1"/>
    <property type="molecule type" value="Genomic_DNA"/>
</dbReference>
<dbReference type="SUPFAM" id="SSF46785">
    <property type="entry name" value="Winged helix' DNA-binding domain"/>
    <property type="match status" value="1"/>
</dbReference>
<dbReference type="PANTHER" id="PTHR32071">
    <property type="entry name" value="TRANSCRIPTIONAL REGULATORY PROTEIN"/>
    <property type="match status" value="1"/>
</dbReference>
<gene>
    <name evidence="7" type="primary">nifA</name>
    <name evidence="7" type="ORF">ABG79_02384</name>
</gene>
<dbReference type="InterPro" id="IPR013668">
    <property type="entry name" value="RNase_R_HTH_12"/>
</dbReference>
<dbReference type="Proteomes" id="UP000052015">
    <property type="component" value="Unassembled WGS sequence"/>
</dbReference>
<keyword evidence="3" id="KW-0805">Transcription regulation</keyword>
<proteinExistence type="predicted"/>
<dbReference type="InterPro" id="IPR002078">
    <property type="entry name" value="Sigma_54_int"/>
</dbReference>
<dbReference type="InterPro" id="IPR003593">
    <property type="entry name" value="AAA+_ATPase"/>
</dbReference>
<accession>A0A0R3JS54</accession>
<dbReference type="FunFam" id="3.40.50.300:FF:000006">
    <property type="entry name" value="DNA-binding transcriptional regulator NtrC"/>
    <property type="match status" value="1"/>
</dbReference>
<dbReference type="AlphaFoldDB" id="A0A0R3JS54"/>
<feature type="domain" description="Sigma-54 factor interaction" evidence="6">
    <location>
        <begin position="333"/>
        <end position="558"/>
    </location>
</feature>
<evidence type="ECO:0000256" key="4">
    <source>
        <dbReference type="ARBA" id="ARBA00023125"/>
    </source>
</evidence>
<dbReference type="PANTHER" id="PTHR32071:SF57">
    <property type="entry name" value="C4-DICARBOXYLATE TRANSPORT TRANSCRIPTIONAL REGULATORY PROTEIN DCTD"/>
    <property type="match status" value="1"/>
</dbReference>
<evidence type="ECO:0000259" key="6">
    <source>
        <dbReference type="PROSITE" id="PS50045"/>
    </source>
</evidence>
<dbReference type="CDD" id="cd00009">
    <property type="entry name" value="AAA"/>
    <property type="match status" value="1"/>
</dbReference>
<keyword evidence="1" id="KW-0547">Nucleotide-binding</keyword>
<comment type="caution">
    <text evidence="7">The sequence shown here is derived from an EMBL/GenBank/DDBJ whole genome shotgun (WGS) entry which is preliminary data.</text>
</comment>
<dbReference type="GO" id="GO:0006355">
    <property type="term" value="P:regulation of DNA-templated transcription"/>
    <property type="evidence" value="ECO:0007669"/>
    <property type="project" value="InterPro"/>
</dbReference>
<dbReference type="Gene3D" id="1.10.8.60">
    <property type="match status" value="1"/>
</dbReference>
<keyword evidence="2" id="KW-0067">ATP-binding</keyword>
<dbReference type="GO" id="GO:0005524">
    <property type="term" value="F:ATP binding"/>
    <property type="evidence" value="ECO:0007669"/>
    <property type="project" value="UniProtKB-KW"/>
</dbReference>
<dbReference type="InterPro" id="IPR025662">
    <property type="entry name" value="Sigma_54_int_dom_ATP-bd_1"/>
</dbReference>
<dbReference type="Pfam" id="PF00158">
    <property type="entry name" value="Sigma54_activat"/>
    <property type="match status" value="1"/>
</dbReference>
<dbReference type="SMART" id="SM00382">
    <property type="entry name" value="AAA"/>
    <property type="match status" value="1"/>
</dbReference>
<dbReference type="PROSITE" id="PS50045">
    <property type="entry name" value="SIGMA54_INTERACT_4"/>
    <property type="match status" value="1"/>
</dbReference>
<evidence type="ECO:0000256" key="1">
    <source>
        <dbReference type="ARBA" id="ARBA00022741"/>
    </source>
</evidence>
<dbReference type="Gene3D" id="3.30.450.20">
    <property type="entry name" value="PAS domain"/>
    <property type="match status" value="1"/>
</dbReference>
<dbReference type="InterPro" id="IPR025943">
    <property type="entry name" value="Sigma_54_int_dom_ATP-bd_2"/>
</dbReference>
<dbReference type="SUPFAM" id="SSF52540">
    <property type="entry name" value="P-loop containing nucleoside triphosphate hydrolases"/>
    <property type="match status" value="1"/>
</dbReference>
<protein>
    <submittedName>
        <fullName evidence="7">Nif-specific regulatory protein</fullName>
    </submittedName>
</protein>
<evidence type="ECO:0000256" key="2">
    <source>
        <dbReference type="ARBA" id="ARBA00022840"/>
    </source>
</evidence>
<evidence type="ECO:0000256" key="5">
    <source>
        <dbReference type="ARBA" id="ARBA00023163"/>
    </source>
</evidence>
<reference evidence="7 8" key="1">
    <citation type="submission" date="2015-09" db="EMBL/GenBank/DDBJ databases">
        <title>Draft genome sequence of a Caloramator mitchellensis, a moderate thermophile from the Great Artesian Basin of Australia.</title>
        <authorList>
            <person name="Patel B.K."/>
        </authorList>
    </citation>
    <scope>NUCLEOTIDE SEQUENCE [LARGE SCALE GENOMIC DNA]</scope>
    <source>
        <strain evidence="7 8">VF08</strain>
    </source>
</reference>
<dbReference type="InterPro" id="IPR025944">
    <property type="entry name" value="Sigma_54_int_dom_CS"/>
</dbReference>
<dbReference type="GO" id="GO:0003677">
    <property type="term" value="F:DNA binding"/>
    <property type="evidence" value="ECO:0007669"/>
    <property type="project" value="UniProtKB-KW"/>
</dbReference>
<dbReference type="PROSITE" id="PS00676">
    <property type="entry name" value="SIGMA54_INTERACT_2"/>
    <property type="match status" value="1"/>
</dbReference>
<dbReference type="InterPro" id="IPR058031">
    <property type="entry name" value="AAA_lid_NorR"/>
</dbReference>
<dbReference type="Gene3D" id="3.40.50.300">
    <property type="entry name" value="P-loop containing nucleotide triphosphate hydrolases"/>
    <property type="match status" value="1"/>
</dbReference>
<dbReference type="RefSeq" id="WP_057979660.1">
    <property type="nucleotide sequence ID" value="NZ_LKHP01000026.1"/>
</dbReference>
<keyword evidence="5" id="KW-0804">Transcription</keyword>
<evidence type="ECO:0000256" key="3">
    <source>
        <dbReference type="ARBA" id="ARBA00023015"/>
    </source>
</evidence>
<dbReference type="PROSITE" id="PS00688">
    <property type="entry name" value="SIGMA54_INTERACT_3"/>
    <property type="match status" value="1"/>
</dbReference>
<dbReference type="STRING" id="908809.ABG79_02384"/>
<dbReference type="InterPro" id="IPR027417">
    <property type="entry name" value="P-loop_NTPase"/>
</dbReference>
<organism evidence="7 8">
    <name type="scientific">Caloramator mitchellensis</name>
    <dbReference type="NCBI Taxonomy" id="908809"/>
    <lineage>
        <taxon>Bacteria</taxon>
        <taxon>Bacillati</taxon>
        <taxon>Bacillota</taxon>
        <taxon>Clostridia</taxon>
        <taxon>Eubacteriales</taxon>
        <taxon>Clostridiaceae</taxon>
        <taxon>Caloramator</taxon>
    </lineage>
</organism>
<name>A0A0R3JS54_CALMK</name>
<keyword evidence="8" id="KW-1185">Reference proteome</keyword>
<dbReference type="PROSITE" id="PS00675">
    <property type="entry name" value="SIGMA54_INTERACT_1"/>
    <property type="match status" value="1"/>
</dbReference>
<dbReference type="InterPro" id="IPR036390">
    <property type="entry name" value="WH_DNA-bd_sf"/>
</dbReference>
<sequence length="651" mass="74582">MKKVVLIAGTEHTRETLHEQLMGYIGDIAHIESYAIDEGIKNKIEADIVIISTNLIYDDSLKHLKEGCKLITARRILNYKVIENLLFIPEGEKVLFVNDCKETTLECIDWLKRLGLSHVEYIPYYPGCSLKQEINYAITPGEIDIVPQGVKHVIDIGPRLMDIVTIAEILKELEVYDKKWEDATIIYLDKIVSLAKKLADISKEKTRAFEHIKIVMDGMKEAVLAFDEKGRISISNENLRFILGAKGNIIGKNIREFFSSYKIVDYLLSHEKDASSVFEIKGEKYIITKFTLEKENIIIATFKSQKDIEELEKKVIRDLYKKGYYAKYSFDDIIGKSEELKHTKEVGRKIAKTDLTVLIEGESGTGKELFASAIHNESLRKNKPFVAVNFSSLPENLAESELFGYEEGAFTGALKGGKKGLFEQANGGTIFLDEIGDASLRLQTKLLRVLQEKEIMRIGGDKIIPVDVRIIAATNKNLGQLVEKGEFREDLYYRLKVMYLKIPPLRNRREDIKELFDYFINKKGMSFKISLEVSNWLVNYNWPGNIRELKNIVEYMVAVCDGKEISKRDLPFDIFYEHNPLRQDLKIILNIIEDLSKKGENASRRKIEGICKERGLNLTEQMIRTRLKELEKMGYIKPRKGRGGTVLVKTI</sequence>